<evidence type="ECO:0008006" key="4">
    <source>
        <dbReference type="Google" id="ProtNLM"/>
    </source>
</evidence>
<dbReference type="InterPro" id="IPR015001">
    <property type="entry name" value="DUF1850"/>
</dbReference>
<evidence type="ECO:0000313" key="3">
    <source>
        <dbReference type="Proteomes" id="UP001235840"/>
    </source>
</evidence>
<feature type="transmembrane region" description="Helical" evidence="1">
    <location>
        <begin position="29"/>
        <end position="48"/>
    </location>
</feature>
<sequence>MTSKASKGKREGEGFQSLPHILRFKKNRAIIITLIVGICLIGTFYFLLSPLFPQLTFTDGKTNQVVGAFQIGIGDFFDIHYTHSIHKTLVIERYKIDENYHIVVDQLIYESFGVGMPSSPEEGQRFRQEDGKFIIDNINRVLPFFDLSVGQVVANHQLKIHDESIKLSDMVTPGNWLRIEVKKVPLIRLWKEGIYLDKSKHS</sequence>
<accession>A0ABT9VU67</accession>
<dbReference type="RefSeq" id="WP_307390241.1">
    <property type="nucleotide sequence ID" value="NZ_BAAADK010000018.1"/>
</dbReference>
<comment type="caution">
    <text evidence="2">The sequence shown here is derived from an EMBL/GenBank/DDBJ whole genome shotgun (WGS) entry which is preliminary data.</text>
</comment>
<keyword evidence="3" id="KW-1185">Reference proteome</keyword>
<dbReference type="Pfam" id="PF08905">
    <property type="entry name" value="DUF1850"/>
    <property type="match status" value="1"/>
</dbReference>
<name>A0ABT9VU67_9BACI</name>
<reference evidence="2 3" key="1">
    <citation type="submission" date="2023-07" db="EMBL/GenBank/DDBJ databases">
        <title>Genomic Encyclopedia of Type Strains, Phase IV (KMG-IV): sequencing the most valuable type-strain genomes for metagenomic binning, comparative biology and taxonomic classification.</title>
        <authorList>
            <person name="Goeker M."/>
        </authorList>
    </citation>
    <scope>NUCLEOTIDE SEQUENCE [LARGE SCALE GENOMIC DNA]</scope>
    <source>
        <strain evidence="2 3">DSM 12751</strain>
    </source>
</reference>
<proteinExistence type="predicted"/>
<dbReference type="EMBL" id="JAUSTY010000002">
    <property type="protein sequence ID" value="MDQ0164519.1"/>
    <property type="molecule type" value="Genomic_DNA"/>
</dbReference>
<evidence type="ECO:0000313" key="2">
    <source>
        <dbReference type="EMBL" id="MDQ0164519.1"/>
    </source>
</evidence>
<keyword evidence="1" id="KW-1133">Transmembrane helix</keyword>
<evidence type="ECO:0000256" key="1">
    <source>
        <dbReference type="SAM" id="Phobius"/>
    </source>
</evidence>
<protein>
    <recommendedName>
        <fullName evidence="4">DUF1850 domain-containing protein</fullName>
    </recommendedName>
</protein>
<organism evidence="2 3">
    <name type="scientific">Caldalkalibacillus horti</name>
    <dbReference type="NCBI Taxonomy" id="77523"/>
    <lineage>
        <taxon>Bacteria</taxon>
        <taxon>Bacillati</taxon>
        <taxon>Bacillota</taxon>
        <taxon>Bacilli</taxon>
        <taxon>Bacillales</taxon>
        <taxon>Bacillaceae</taxon>
        <taxon>Caldalkalibacillus</taxon>
    </lineage>
</organism>
<keyword evidence="1" id="KW-0812">Transmembrane</keyword>
<keyword evidence="1" id="KW-0472">Membrane</keyword>
<dbReference type="Proteomes" id="UP001235840">
    <property type="component" value="Unassembled WGS sequence"/>
</dbReference>
<gene>
    <name evidence="2" type="ORF">J2S11_000419</name>
</gene>